<gene>
    <name evidence="1" type="ORF">DI632_04300</name>
</gene>
<dbReference type="Proteomes" id="UP000248614">
    <property type="component" value="Unassembled WGS sequence"/>
</dbReference>
<evidence type="ECO:0000313" key="1">
    <source>
        <dbReference type="EMBL" id="PZO79556.1"/>
    </source>
</evidence>
<comment type="caution">
    <text evidence="1">The sequence shown here is derived from an EMBL/GenBank/DDBJ whole genome shotgun (WGS) entry which is preliminary data.</text>
</comment>
<accession>A0A2W4ZD08</accession>
<reference evidence="1 2" key="1">
    <citation type="submission" date="2017-08" db="EMBL/GenBank/DDBJ databases">
        <title>Infants hospitalized years apart are colonized by the same room-sourced microbial strains.</title>
        <authorList>
            <person name="Brooks B."/>
            <person name="Olm M.R."/>
            <person name="Firek B.A."/>
            <person name="Baker R."/>
            <person name="Thomas B.C."/>
            <person name="Morowitz M.J."/>
            <person name="Banfield J.F."/>
        </authorList>
    </citation>
    <scope>NUCLEOTIDE SEQUENCE [LARGE SCALE GENOMIC DNA]</scope>
    <source>
        <strain evidence="1">S2_018_000_R3_110</strain>
    </source>
</reference>
<organism evidence="1 2">
    <name type="scientific">Sphingomonas hengshuiensis</name>
    <dbReference type="NCBI Taxonomy" id="1609977"/>
    <lineage>
        <taxon>Bacteria</taxon>
        <taxon>Pseudomonadati</taxon>
        <taxon>Pseudomonadota</taxon>
        <taxon>Alphaproteobacteria</taxon>
        <taxon>Sphingomonadales</taxon>
        <taxon>Sphingomonadaceae</taxon>
        <taxon>Sphingomonas</taxon>
    </lineage>
</organism>
<proteinExistence type="predicted"/>
<evidence type="ECO:0000313" key="2">
    <source>
        <dbReference type="Proteomes" id="UP000248614"/>
    </source>
</evidence>
<dbReference type="EMBL" id="QFNF01000007">
    <property type="protein sequence ID" value="PZO79556.1"/>
    <property type="molecule type" value="Genomic_DNA"/>
</dbReference>
<sequence length="119" mass="12450">MTVWMLALAMAQGDQAVAAMIARARTATRIVQPCRGDADPDEIVVCAARHADRYRAPLIVPPAEGDAKIVDAPGERERLLAVPAPACGTAAFLQRCGFAGVTASTRRGGTVGRARPLAQ</sequence>
<name>A0A2W4ZD08_9SPHN</name>
<protein>
    <submittedName>
        <fullName evidence="1">Uncharacterized protein</fullName>
    </submittedName>
</protein>
<dbReference type="AlphaFoldDB" id="A0A2W4ZD08"/>